<dbReference type="InterPro" id="IPR032675">
    <property type="entry name" value="LRR_dom_sf"/>
</dbReference>
<gene>
    <name evidence="1" type="ORF">C8F04DRAFT_1123937</name>
</gene>
<comment type="caution">
    <text evidence="1">The sequence shown here is derived from an EMBL/GenBank/DDBJ whole genome shotgun (WGS) entry which is preliminary data.</text>
</comment>
<evidence type="ECO:0008006" key="3">
    <source>
        <dbReference type="Google" id="ProtNLM"/>
    </source>
</evidence>
<reference evidence="1" key="1">
    <citation type="submission" date="2023-03" db="EMBL/GenBank/DDBJ databases">
        <title>Massive genome expansion in bonnet fungi (Mycena s.s.) driven by repeated elements and novel gene families across ecological guilds.</title>
        <authorList>
            <consortium name="Lawrence Berkeley National Laboratory"/>
            <person name="Harder C.B."/>
            <person name="Miyauchi S."/>
            <person name="Viragh M."/>
            <person name="Kuo A."/>
            <person name="Thoen E."/>
            <person name="Andreopoulos B."/>
            <person name="Lu D."/>
            <person name="Skrede I."/>
            <person name="Drula E."/>
            <person name="Henrissat B."/>
            <person name="Morin E."/>
            <person name="Kohler A."/>
            <person name="Barry K."/>
            <person name="LaButti K."/>
            <person name="Morin E."/>
            <person name="Salamov A."/>
            <person name="Lipzen A."/>
            <person name="Mereny Z."/>
            <person name="Hegedus B."/>
            <person name="Baldrian P."/>
            <person name="Stursova M."/>
            <person name="Weitz H."/>
            <person name="Taylor A."/>
            <person name="Grigoriev I.V."/>
            <person name="Nagy L.G."/>
            <person name="Martin F."/>
            <person name="Kauserud H."/>
        </authorList>
    </citation>
    <scope>NUCLEOTIDE SEQUENCE</scope>
    <source>
        <strain evidence="1">CBHHK200</strain>
    </source>
</reference>
<organism evidence="1 2">
    <name type="scientific">Mycena alexandri</name>
    <dbReference type="NCBI Taxonomy" id="1745969"/>
    <lineage>
        <taxon>Eukaryota</taxon>
        <taxon>Fungi</taxon>
        <taxon>Dikarya</taxon>
        <taxon>Basidiomycota</taxon>
        <taxon>Agaricomycotina</taxon>
        <taxon>Agaricomycetes</taxon>
        <taxon>Agaricomycetidae</taxon>
        <taxon>Agaricales</taxon>
        <taxon>Marasmiineae</taxon>
        <taxon>Mycenaceae</taxon>
        <taxon>Mycena</taxon>
    </lineage>
</organism>
<evidence type="ECO:0000313" key="1">
    <source>
        <dbReference type="EMBL" id="KAJ7026855.1"/>
    </source>
</evidence>
<accession>A0AAD6WW48</accession>
<dbReference type="EMBL" id="JARJCM010000132">
    <property type="protein sequence ID" value="KAJ7026855.1"/>
    <property type="molecule type" value="Genomic_DNA"/>
</dbReference>
<dbReference type="AlphaFoldDB" id="A0AAD6WW48"/>
<keyword evidence="2" id="KW-1185">Reference proteome</keyword>
<evidence type="ECO:0000313" key="2">
    <source>
        <dbReference type="Proteomes" id="UP001218188"/>
    </source>
</evidence>
<dbReference type="Proteomes" id="UP001218188">
    <property type="component" value="Unassembled WGS sequence"/>
</dbReference>
<proteinExistence type="predicted"/>
<sequence length="524" mass="58789">MHRCWLIPEMLQMICSHLPPGLSPNAMSAALAALARTSRVFQGPAIDILWRKQYTLLHFLKCMPSDLFSFRYVGPDRNVTVRLLRPILPSDWDRPLIYAHRVRHLVTETRISSLESFSSLSDVLAAMSMSLPNDSVFPNLEYLAWEKHPSADFHYIRFFLTPTITTLRLSCDFAPANLSILALLPRKCPALTDVTVNCGSSVGESMAASFTAFFDGLPLLENLNMDVSESAILTRIGRLERLTSLLLWELPAELPPPSAPDVPFLPNVRTIVLHDEFEKVAKFFRRCTVTFFNSITIEFPSKGKGPTRHKFFAALAACQHLHASLTTLHLTIDSESMSGPNPYTINSRAFRLLFCFRRLTSLDIATEDGVDLDDATVADMAQSFPDIERLHLTTYSNLMEPRCTLKGLQFLARHCPGLKSLQMTFDASTVPTFDGKGSQTTLTDLNVGFSPLTTALPVARFISGIFPGIQSLVTYRDLYFDEEEEAETEAQIASHHLWEEVRLQIPVVLAIREEGRTWPPRSPS</sequence>
<feature type="non-terminal residue" evidence="1">
    <location>
        <position position="524"/>
    </location>
</feature>
<dbReference type="SUPFAM" id="SSF52047">
    <property type="entry name" value="RNI-like"/>
    <property type="match status" value="1"/>
</dbReference>
<name>A0AAD6WW48_9AGAR</name>
<dbReference type="Gene3D" id="3.80.10.10">
    <property type="entry name" value="Ribonuclease Inhibitor"/>
    <property type="match status" value="1"/>
</dbReference>
<protein>
    <recommendedName>
        <fullName evidence="3">F-box domain-containing protein</fullName>
    </recommendedName>
</protein>